<organism evidence="2">
    <name type="scientific">Brassica cretica</name>
    <name type="common">Mustard</name>
    <dbReference type="NCBI Taxonomy" id="69181"/>
    <lineage>
        <taxon>Eukaryota</taxon>
        <taxon>Viridiplantae</taxon>
        <taxon>Streptophyta</taxon>
        <taxon>Embryophyta</taxon>
        <taxon>Tracheophyta</taxon>
        <taxon>Spermatophyta</taxon>
        <taxon>Magnoliopsida</taxon>
        <taxon>eudicotyledons</taxon>
        <taxon>Gunneridae</taxon>
        <taxon>Pentapetalae</taxon>
        <taxon>rosids</taxon>
        <taxon>malvids</taxon>
        <taxon>Brassicales</taxon>
        <taxon>Brassicaceae</taxon>
        <taxon>Brassiceae</taxon>
        <taxon>Brassica</taxon>
    </lineage>
</organism>
<dbReference type="EMBL" id="QGKY02001925">
    <property type="protein sequence ID" value="KAF2549036.1"/>
    <property type="molecule type" value="Genomic_DNA"/>
</dbReference>
<reference evidence="3" key="1">
    <citation type="submission" date="2019-12" db="EMBL/GenBank/DDBJ databases">
        <title>Genome sequencing and annotation of Brassica cretica.</title>
        <authorList>
            <person name="Studholme D.J."/>
            <person name="Sarris P."/>
        </authorList>
    </citation>
    <scope>NUCLEOTIDE SEQUENCE</scope>
    <source>
        <strain evidence="3">PFS-109/04</strain>
        <tissue evidence="3">Leaf</tissue>
    </source>
</reference>
<dbReference type="Pfam" id="PF09273">
    <property type="entry name" value="Rubis-subs-bind"/>
    <property type="match status" value="1"/>
</dbReference>
<dbReference type="Proteomes" id="UP000712600">
    <property type="component" value="Unassembled WGS sequence"/>
</dbReference>
<evidence type="ECO:0000259" key="1">
    <source>
        <dbReference type="Pfam" id="PF09273"/>
    </source>
</evidence>
<comment type="caution">
    <text evidence="2">The sequence shown here is derived from an EMBL/GenBank/DDBJ whole genome shotgun (WGS) entry which is preliminary data.</text>
</comment>
<dbReference type="EMBL" id="QGKX02000088">
    <property type="protein sequence ID" value="KAF3587155.1"/>
    <property type="molecule type" value="Genomic_DNA"/>
</dbReference>
<accession>A0A8S9GWE7</accession>
<reference evidence="2" key="2">
    <citation type="submission" date="2019-12" db="EMBL/GenBank/DDBJ databases">
        <title>Genome sequencing and annotation of Brassica cretica.</title>
        <authorList>
            <person name="Studholme D.J."/>
            <person name="Sarris P.F."/>
        </authorList>
    </citation>
    <scope>NUCLEOTIDE SEQUENCE</scope>
    <source>
        <strain evidence="2">PFS-102/07</strain>
        <tissue evidence="2">Leaf</tissue>
    </source>
</reference>
<dbReference type="InterPro" id="IPR036464">
    <property type="entry name" value="Rubisco_LSMT_subst-bd_sf"/>
</dbReference>
<feature type="domain" description="Rubisco LSMT substrate-binding" evidence="1">
    <location>
        <begin position="2"/>
        <end position="73"/>
    </location>
</feature>
<sequence>MGETGYFDIVEGQSLPSGMLQYIRLVALCGSDAFLLESIFRNTIWGHLELPVTRSNEELICRVVRDACKFVISASGRRKGLRMEMALKIRIDQIFKDRQLELDVLEYYQERRLKDLCLVGGQGEIIFWE</sequence>
<evidence type="ECO:0000313" key="2">
    <source>
        <dbReference type="EMBL" id="KAF2549036.1"/>
    </source>
</evidence>
<dbReference type="SUPFAM" id="SSF81822">
    <property type="entry name" value="RuBisCo LSMT C-terminal, substrate-binding domain"/>
    <property type="match status" value="1"/>
</dbReference>
<evidence type="ECO:0000313" key="3">
    <source>
        <dbReference type="EMBL" id="KAF3587155.1"/>
    </source>
</evidence>
<dbReference type="InterPro" id="IPR015353">
    <property type="entry name" value="Rubisco_LSMT_subst-bd"/>
</dbReference>
<name>A0A8S9GWE7_BRACR</name>
<protein>
    <recommendedName>
        <fullName evidence="1">Rubisco LSMT substrate-binding domain-containing protein</fullName>
    </recommendedName>
</protein>
<dbReference type="AlphaFoldDB" id="A0A8S9GWE7"/>
<dbReference type="Gene3D" id="3.90.1420.10">
    <property type="entry name" value="Rubisco LSMT, substrate-binding domain"/>
    <property type="match status" value="1"/>
</dbReference>
<gene>
    <name evidence="3" type="ORF">F2Q69_00026629</name>
    <name evidence="2" type="ORF">F2Q70_00019880</name>
</gene>
<proteinExistence type="predicted"/>